<dbReference type="PROSITE" id="PS51035">
    <property type="entry name" value="BAG"/>
    <property type="match status" value="1"/>
</dbReference>
<keyword evidence="5" id="KW-1185">Reference proteome</keyword>
<dbReference type="InterPro" id="IPR036533">
    <property type="entry name" value="BAG_dom_sf"/>
</dbReference>
<dbReference type="PROSITE" id="PS50096">
    <property type="entry name" value="IQ"/>
    <property type="match status" value="1"/>
</dbReference>
<dbReference type="InterPro" id="IPR003103">
    <property type="entry name" value="BAG_domain"/>
</dbReference>
<feature type="compositionally biased region" description="Low complexity" evidence="2">
    <location>
        <begin position="363"/>
        <end position="374"/>
    </location>
</feature>
<gene>
    <name evidence="4" type="ORF">JCGZ_14311</name>
</gene>
<dbReference type="FunFam" id="1.20.58.120:FF:000010">
    <property type="entry name" value="BAG family molecular chaperone regulator 6"/>
    <property type="match status" value="1"/>
</dbReference>
<feature type="region of interest" description="Disordered" evidence="2">
    <location>
        <begin position="1182"/>
        <end position="1221"/>
    </location>
</feature>
<name>A0A067K8D2_JATCU</name>
<sequence length="1221" mass="137063">MMPMYRCMDSHPMNGNQMPSNHNYHPSFEAMAQFGNFDPSKSVVINQPWPYANNMVPVPCYPWYSHGNFPGCYSNRPCPHFSSQPFHCCGYHPPFPDSFPVHYVPPNYVRELPRYEFDKLRDNYHCCGCPNHTHDQRKGESVKVEEQEPEGENKVGNSLVPFQLKNYPYPVLWIPPEYVKNKEQRKPLESDLAGREISSQDMKPAENVKPSQQDPRVWSGWFPVDMKSLQPLMQANDGRSTQDQNNEDKMRHFPFPIIWTSPYNKQGEAGKEERGEMNAAPKTVEDLSVSKPYMIHESSGDQLNSEPKEKISKKRSIPVKQMEATVEKDKSEDAERAQTDFSLRKMEDNGMVKASGASAKRQSLSPPKASKLPPVCLRVDPLPRKKNGNTNSRSPSPPGLKRQSQKTAEDTPNVFDSSDLTAKNDQIVQVQDCTSISSKEPETKKNVGKDVEGVKRNTIVKTDEEQRSSYQSQFPISSSVDFGKEASNSLTLDKIKKNEEEDIKDNNSHANELKADQVKERKETINASRSCVRDPRAEEKKLSAEEAALRIQSAYRGFEVRKWEPLKKLRQIAKVKEEVVEVRNKICGLESLADLQRDEKQRAVIGEMIMNLLLRLDTIQGLHPSLRDVRKSLARELVMLQEKLDLFAKATSSKNPLDPNDIIDDKGRNVEVNQHDAFQQKGVVADTQGEETLKHPIVVEEEHRKFEQSALPVTGNLESCFKGPEDNVGGGELHSSEELITENDVPSDFVQTFQMPLEKSVPEEVAGAQLENVRCDPNGEVQFVPVEINESMHMDDNLRMPEELPEGVTQKEPADSGEEQQIATNMVGVEQEKSAESSLPNGSAFPAAVVDESTVAKEILESNFLRELPVGVIDDAQPGEKHAQTEIQDNEVLPGRDLERKPSNDASEQQLMESCKEQEVTIDDSSPNEGVPALNELQQRAAEVLDEERTITEATLPDKEVPIQWESNQQPMEGFNKEVSITESNDDSIGKEISGGDALETPILEVVDSKRVEESQPEEARQASLLLWEESQDEVQKEVDQEIVDINSGSISEAKTTVNISQVEEVQIGENQDNVDQPTAGDGNKDITQEDNESHELEMMSGSDGVANQSKGMETTERETVVPSGGSQPSIKEQEIEMESNRKLIEENEKMRLMMEKLVESGKQQLAVISNLSGRVKDLEKKLSRKKKMRTRRCRTAISTPSSATMSSKPSPRKRSVGVAI</sequence>
<dbReference type="PANTHER" id="PTHR33322:SF16">
    <property type="entry name" value="BAG FAMILY MOLECULAR CHAPERONE REGULATOR 6"/>
    <property type="match status" value="1"/>
</dbReference>
<feature type="compositionally biased region" description="Basic and acidic residues" evidence="2">
    <location>
        <begin position="439"/>
        <end position="456"/>
    </location>
</feature>
<evidence type="ECO:0000259" key="3">
    <source>
        <dbReference type="PROSITE" id="PS51035"/>
    </source>
</evidence>
<feature type="compositionally biased region" description="Basic and acidic residues" evidence="2">
    <location>
        <begin position="325"/>
        <end position="350"/>
    </location>
</feature>
<feature type="region of interest" description="Disordered" evidence="2">
    <location>
        <begin position="134"/>
        <end position="156"/>
    </location>
</feature>
<dbReference type="GO" id="GO:0009506">
    <property type="term" value="C:plasmodesma"/>
    <property type="evidence" value="ECO:0007669"/>
    <property type="project" value="TreeGrafter"/>
</dbReference>
<dbReference type="EMBL" id="KK914782">
    <property type="protein sequence ID" value="KDP28540.1"/>
    <property type="molecule type" value="Genomic_DNA"/>
</dbReference>
<feature type="compositionally biased region" description="Basic residues" evidence="2">
    <location>
        <begin position="1211"/>
        <end position="1221"/>
    </location>
</feature>
<proteinExistence type="predicted"/>
<feature type="compositionally biased region" description="Basic and acidic residues" evidence="2">
    <location>
        <begin position="894"/>
        <end position="903"/>
    </location>
</feature>
<dbReference type="InterPro" id="IPR040400">
    <property type="entry name" value="BAG5/6/7/8"/>
</dbReference>
<dbReference type="SUPFAM" id="SSF63491">
    <property type="entry name" value="BAG domain"/>
    <property type="match status" value="1"/>
</dbReference>
<dbReference type="CDD" id="cd23767">
    <property type="entry name" value="IQCD"/>
    <property type="match status" value="1"/>
</dbReference>
<feature type="region of interest" description="Disordered" evidence="2">
    <location>
        <begin position="878"/>
        <end position="931"/>
    </location>
</feature>
<feature type="compositionally biased region" description="Polar residues" evidence="2">
    <location>
        <begin position="414"/>
        <end position="438"/>
    </location>
</feature>
<dbReference type="AlphaFoldDB" id="A0A067K8D2"/>
<feature type="region of interest" description="Disordered" evidence="2">
    <location>
        <begin position="184"/>
        <end position="217"/>
    </location>
</feature>
<feature type="compositionally biased region" description="Basic residues" evidence="2">
    <location>
        <begin position="1183"/>
        <end position="1195"/>
    </location>
</feature>
<dbReference type="STRING" id="180498.A0A067K8D2"/>
<protein>
    <recommendedName>
        <fullName evidence="3">BAG domain-containing protein</fullName>
    </recommendedName>
</protein>
<feature type="compositionally biased region" description="Polar residues" evidence="2">
    <location>
        <begin position="1197"/>
        <end position="1210"/>
    </location>
</feature>
<dbReference type="GO" id="GO:0006457">
    <property type="term" value="P:protein folding"/>
    <property type="evidence" value="ECO:0007669"/>
    <property type="project" value="TreeGrafter"/>
</dbReference>
<accession>A0A067K8D2</accession>
<feature type="compositionally biased region" description="Polar residues" evidence="2">
    <location>
        <begin position="1066"/>
        <end position="1077"/>
    </location>
</feature>
<feature type="compositionally biased region" description="Basic and acidic residues" evidence="2">
    <location>
        <begin position="134"/>
        <end position="146"/>
    </location>
</feature>
<feature type="compositionally biased region" description="Basic and acidic residues" evidence="2">
    <location>
        <begin position="1083"/>
        <end position="1098"/>
    </location>
</feature>
<feature type="domain" description="BAG" evidence="3">
    <location>
        <begin position="571"/>
        <end position="648"/>
    </location>
</feature>
<feature type="compositionally biased region" description="Basic and acidic residues" evidence="2">
    <location>
        <begin position="184"/>
        <end position="194"/>
    </location>
</feature>
<dbReference type="GO" id="GO:0051087">
    <property type="term" value="F:protein-folding chaperone binding"/>
    <property type="evidence" value="ECO:0007669"/>
    <property type="project" value="InterPro"/>
</dbReference>
<dbReference type="Proteomes" id="UP000027138">
    <property type="component" value="Unassembled WGS sequence"/>
</dbReference>
<evidence type="ECO:0000256" key="1">
    <source>
        <dbReference type="ARBA" id="ARBA00023186"/>
    </source>
</evidence>
<feature type="region of interest" description="Disordered" evidence="2">
    <location>
        <begin position="261"/>
        <end position="456"/>
    </location>
</feature>
<evidence type="ECO:0000256" key="2">
    <source>
        <dbReference type="SAM" id="MobiDB-lite"/>
    </source>
</evidence>
<feature type="region of interest" description="Disordered" evidence="2">
    <location>
        <begin position="1066"/>
        <end position="1137"/>
    </location>
</feature>
<dbReference type="OrthoDB" id="787121at2759"/>
<dbReference type="SMART" id="SM00264">
    <property type="entry name" value="BAG"/>
    <property type="match status" value="1"/>
</dbReference>
<keyword evidence="1" id="KW-0143">Chaperone</keyword>
<organism evidence="4 5">
    <name type="scientific">Jatropha curcas</name>
    <name type="common">Barbados nut</name>
    <dbReference type="NCBI Taxonomy" id="180498"/>
    <lineage>
        <taxon>Eukaryota</taxon>
        <taxon>Viridiplantae</taxon>
        <taxon>Streptophyta</taxon>
        <taxon>Embryophyta</taxon>
        <taxon>Tracheophyta</taxon>
        <taxon>Spermatophyta</taxon>
        <taxon>Magnoliopsida</taxon>
        <taxon>eudicotyledons</taxon>
        <taxon>Gunneridae</taxon>
        <taxon>Pentapetalae</taxon>
        <taxon>rosids</taxon>
        <taxon>fabids</taxon>
        <taxon>Malpighiales</taxon>
        <taxon>Euphorbiaceae</taxon>
        <taxon>Crotonoideae</taxon>
        <taxon>Jatropheae</taxon>
        <taxon>Jatropha</taxon>
    </lineage>
</organism>
<reference evidence="4 5" key="1">
    <citation type="journal article" date="2014" name="PLoS ONE">
        <title>Global Analysis of Gene Expression Profiles in Physic Nut (Jatropha curcas L.) Seedlings Exposed to Salt Stress.</title>
        <authorList>
            <person name="Zhang L."/>
            <person name="Zhang C."/>
            <person name="Wu P."/>
            <person name="Chen Y."/>
            <person name="Li M."/>
            <person name="Jiang H."/>
            <person name="Wu G."/>
        </authorList>
    </citation>
    <scope>NUCLEOTIDE SEQUENCE [LARGE SCALE GENOMIC DNA]</scope>
    <source>
        <strain evidence="5">cv. GZQX0401</strain>
        <tissue evidence="4">Young leaves</tissue>
    </source>
</reference>
<dbReference type="KEGG" id="jcu:105642904"/>
<dbReference type="Pfam" id="PF02179">
    <property type="entry name" value="BAG"/>
    <property type="match status" value="1"/>
</dbReference>
<evidence type="ECO:0000313" key="5">
    <source>
        <dbReference type="Proteomes" id="UP000027138"/>
    </source>
</evidence>
<dbReference type="PANTHER" id="PTHR33322">
    <property type="entry name" value="BAG DOMAIN CONTAINING PROTEIN, EXPRESSED"/>
    <property type="match status" value="1"/>
</dbReference>
<dbReference type="Gene3D" id="1.20.58.120">
    <property type="entry name" value="BAG domain"/>
    <property type="match status" value="1"/>
</dbReference>
<evidence type="ECO:0000313" key="4">
    <source>
        <dbReference type="EMBL" id="KDP28540.1"/>
    </source>
</evidence>